<keyword evidence="12" id="KW-0002">3D-structure</keyword>
<dbReference type="InterPro" id="IPR050131">
    <property type="entry name" value="Peptidase_S8_subtilisin-like"/>
</dbReference>
<dbReference type="PRINTS" id="PR00723">
    <property type="entry name" value="SUBTILISIN"/>
</dbReference>
<dbReference type="Gene3D" id="2.60.120.1290">
    <property type="match status" value="1"/>
</dbReference>
<dbReference type="GO" id="GO:0006508">
    <property type="term" value="P:proteolysis"/>
    <property type="evidence" value="ECO:0007669"/>
    <property type="project" value="UniProtKB-KW"/>
</dbReference>
<evidence type="ECO:0000259" key="8">
    <source>
        <dbReference type="Pfam" id="PF00082"/>
    </source>
</evidence>
<feature type="disulfide bond" evidence="12">
    <location>
        <begin position="105"/>
        <end position="553"/>
    </location>
</feature>
<evidence type="ECO:0000256" key="1">
    <source>
        <dbReference type="ARBA" id="ARBA00011073"/>
    </source>
</evidence>
<dbReference type="PANTHER" id="PTHR43806">
    <property type="entry name" value="PEPTIDASE S8"/>
    <property type="match status" value="1"/>
</dbReference>
<dbReference type="EC" id="3.4.-.-" evidence="10"/>
<feature type="domain" description="Csp protease B prodomain" evidence="9">
    <location>
        <begin position="3"/>
        <end position="91"/>
    </location>
</feature>
<name>A0A0H2YU83_CLOP1</name>
<comment type="similarity">
    <text evidence="1 6 7">Belongs to the peptidase S8 family.</text>
</comment>
<keyword evidence="3 6" id="KW-0378">Hydrolase</keyword>
<evidence type="ECO:0000256" key="3">
    <source>
        <dbReference type="ARBA" id="ARBA00022801"/>
    </source>
</evidence>
<dbReference type="EvolutionaryTrace" id="A0A0H2YU83"/>
<dbReference type="InterPro" id="IPR034045">
    <property type="entry name" value="Pep_S8_CspA-like"/>
</dbReference>
<dbReference type="InterPro" id="IPR041365">
    <property type="entry name" value="CspB_prodomain"/>
</dbReference>
<dbReference type="PROSITE" id="PS00137">
    <property type="entry name" value="SUBTILASE_HIS"/>
    <property type="match status" value="1"/>
</dbReference>
<evidence type="ECO:0000256" key="7">
    <source>
        <dbReference type="RuleBase" id="RU003355"/>
    </source>
</evidence>
<dbReference type="SUPFAM" id="SSF52743">
    <property type="entry name" value="Subtilisin-like"/>
    <property type="match status" value="1"/>
</dbReference>
<evidence type="ECO:0000256" key="6">
    <source>
        <dbReference type="PROSITE-ProRule" id="PRU01240"/>
    </source>
</evidence>
<evidence type="ECO:0000313" key="10">
    <source>
        <dbReference type="EMBL" id="ABG84392.1"/>
    </source>
</evidence>
<dbReference type="SMR" id="A0A0H2YU83"/>
<gene>
    <name evidence="10" type="primary">cspB</name>
    <name evidence="10" type="ordered locus">CPF_2887</name>
</gene>
<evidence type="ECO:0000256" key="5">
    <source>
        <dbReference type="PIRSR" id="PIRSR615500-1"/>
    </source>
</evidence>
<evidence type="ECO:0000256" key="4">
    <source>
        <dbReference type="ARBA" id="ARBA00022825"/>
    </source>
</evidence>
<dbReference type="RefSeq" id="WP_011591167.1">
    <property type="nucleotide sequence ID" value="NC_008261.1"/>
</dbReference>
<dbReference type="AlphaFoldDB" id="A0A0H2YU83"/>
<keyword evidence="11" id="KW-1185">Reference proteome</keyword>
<protein>
    <submittedName>
        <fullName evidence="10">Protease CspB</fullName>
        <ecNumber evidence="10">3.4.-.-</ecNumber>
    </submittedName>
</protein>
<feature type="active site" description="Charge relay system" evidence="5 6">
    <location>
        <position position="494"/>
    </location>
</feature>
<dbReference type="InterPro" id="IPR017310">
    <property type="entry name" value="Pept_S8A_subtilisin_clostridia"/>
</dbReference>
<proteinExistence type="evidence at protein level"/>
<dbReference type="Gene3D" id="3.40.50.200">
    <property type="entry name" value="Peptidase S8/S53 domain"/>
    <property type="match status" value="1"/>
</dbReference>
<dbReference type="PANTHER" id="PTHR43806:SF11">
    <property type="entry name" value="CEREVISIN-RELATED"/>
    <property type="match status" value="1"/>
</dbReference>
<dbReference type="InterPro" id="IPR036852">
    <property type="entry name" value="Peptidase_S8/S53_dom_sf"/>
</dbReference>
<dbReference type="EMBL" id="CP000246">
    <property type="protein sequence ID" value="ABG84392.1"/>
    <property type="molecule type" value="Genomic_DNA"/>
</dbReference>
<evidence type="ECO:0000259" key="9">
    <source>
        <dbReference type="Pfam" id="PF18425"/>
    </source>
</evidence>
<dbReference type="PROSITE" id="PS00138">
    <property type="entry name" value="SUBTILASE_SER"/>
    <property type="match status" value="1"/>
</dbReference>
<sequence>MENKAKVGIDFINTIPKQILTSLIEQYSPNNGEIELVVLYGDNFLRFKNSVDVIGAKVEDLGYGFGILIIKVNDLNRIIELEGLQYIELPKILYTSAYDSNRASCIPSVWNNYNLTGEGILVGFLDTGIDYTHNAFKDAEGNTRIEYIYDLENGVVYDKNKINEALKSEDPFSIVPEIDLSGHGTHVAGIACAGGNINFDNYGVAYKSSIAMVKITGENSLRAALSTQLMRGLKFLMDKSNEINKPLVVNISLSTNDGSHNGSSLLEKYIQTFTQLQKAVIVVAAGNEGNSAHHVGGKMKKEEDLDLNIGDGEKGIILDFFKPVLVDVSVEVISPTGISTGPIELSESYKERFVGREKIVVYSTGPKPFDIQGQTTISILPLGDTITSGGWRIIVRKLNNYEGYFDIWLPIAEGLNERTRFLQPSVYNTLGIPATVEGVISVGSYNFLNNNLSAFSGRGVVRPEWLIKPDLVAPGENILSTVEEQGFDTKSGTSMAAPQVSGICALLFEWGIIRNNDPFLYGERIKYYLIKGAKRTIFGEAYPNPDLGYGFVCLDRTMELLINRR</sequence>
<dbReference type="Pfam" id="PF18425">
    <property type="entry name" value="CspB_prodomain"/>
    <property type="match status" value="1"/>
</dbReference>
<reference evidence="10 11" key="1">
    <citation type="journal article" date="2006" name="Genome Res.">
        <title>Skewed genomic variability in strains of the toxigenic bacterial pathogen, Clostridium perfringens.</title>
        <authorList>
            <person name="Myers G.S."/>
            <person name="Rasko D.A."/>
            <person name="Cheung J.K."/>
            <person name="Ravel J."/>
            <person name="Seshadri R."/>
            <person name="Deboy R.T."/>
            <person name="Ren Q."/>
            <person name="Varga J."/>
            <person name="Awad M.M."/>
            <person name="Brinkac L.M."/>
            <person name="Daugherty S.C."/>
            <person name="Haft D.H."/>
            <person name="Dodson R.J."/>
            <person name="Madupu R."/>
            <person name="Nelson W.C."/>
            <person name="Rosovitz M.J."/>
            <person name="Sullivan S.A."/>
            <person name="Khouri H."/>
            <person name="Dimitrov G.I."/>
            <person name="Watkins K.L."/>
            <person name="Mulligan S."/>
            <person name="Benton J."/>
            <person name="Radune D."/>
            <person name="Fisher D.J."/>
            <person name="Atkins H.S."/>
            <person name="Hiscox T."/>
            <person name="Jost B.H."/>
            <person name="Billington S.J."/>
            <person name="Songer J.G."/>
            <person name="McClane B.A."/>
            <person name="Titball R.W."/>
            <person name="Rood J.I."/>
            <person name="Melville S.B."/>
            <person name="Paulsen I.T."/>
        </authorList>
    </citation>
    <scope>NUCLEOTIDE SEQUENCE [LARGE SCALE GENOMIC DNA]</scope>
    <source>
        <strain evidence="11">ATCC 13124 / DSM 756 / JCM 1290 / NCIMB 6125 / NCTC 8237 / S 107 / Type A</strain>
    </source>
</reference>
<dbReference type="Pfam" id="PF00082">
    <property type="entry name" value="Peptidase_S8"/>
    <property type="match status" value="2"/>
</dbReference>
<dbReference type="CDD" id="cd07478">
    <property type="entry name" value="Peptidases_S8_CspA-like"/>
    <property type="match status" value="1"/>
</dbReference>
<dbReference type="InterPro" id="IPR015500">
    <property type="entry name" value="Peptidase_S8_subtilisin-rel"/>
</dbReference>
<dbReference type="KEGG" id="cpf:CPF_2887"/>
<organism evidence="10 11">
    <name type="scientific">Clostridium perfringens (strain ATCC 13124 / DSM 756 / JCM 1290 / NCIMB 6125 / NCTC 8237 / Type A)</name>
    <dbReference type="NCBI Taxonomy" id="195103"/>
    <lineage>
        <taxon>Bacteria</taxon>
        <taxon>Bacillati</taxon>
        <taxon>Bacillota</taxon>
        <taxon>Clostridia</taxon>
        <taxon>Eubacteriales</taxon>
        <taxon>Clostridiaceae</taxon>
        <taxon>Clostridium</taxon>
    </lineage>
</organism>
<dbReference type="GO" id="GO:0004252">
    <property type="term" value="F:serine-type endopeptidase activity"/>
    <property type="evidence" value="ECO:0007669"/>
    <property type="project" value="UniProtKB-UniRule"/>
</dbReference>
<dbReference type="GeneID" id="93000834"/>
<dbReference type="PDBsum" id="4I0W"/>
<dbReference type="InterPro" id="IPR000209">
    <property type="entry name" value="Peptidase_S8/S53_dom"/>
</dbReference>
<dbReference type="PDB" id="4I0W">
    <property type="method" value="X-ray"/>
    <property type="resolution" value="1.60 A"/>
    <property type="chains" value="A/C=1-96, B/D=97-565"/>
</dbReference>
<dbReference type="PaxDb" id="195103-CPF_2887"/>
<dbReference type="InterPro" id="IPR023827">
    <property type="entry name" value="Peptidase_S8_Asp-AS"/>
</dbReference>
<dbReference type="InterPro" id="IPR022398">
    <property type="entry name" value="Peptidase_S8_His-AS"/>
</dbReference>
<dbReference type="Gene3D" id="3.30.70.2980">
    <property type="match status" value="1"/>
</dbReference>
<feature type="active site" description="Charge relay system" evidence="5 6">
    <location>
        <position position="183"/>
    </location>
</feature>
<dbReference type="PROSITE" id="PS51892">
    <property type="entry name" value="SUBTILASE"/>
    <property type="match status" value="1"/>
</dbReference>
<evidence type="ECO:0007829" key="12">
    <source>
        <dbReference type="PDB" id="4I0W"/>
    </source>
</evidence>
<dbReference type="InterPro" id="IPR023828">
    <property type="entry name" value="Peptidase_S8_Ser-AS"/>
</dbReference>
<feature type="active site" description="Charge relay system" evidence="5 6">
    <location>
        <position position="126"/>
    </location>
</feature>
<dbReference type="eggNOG" id="COG1404">
    <property type="taxonomic scope" value="Bacteria"/>
</dbReference>
<evidence type="ECO:0000313" key="11">
    <source>
        <dbReference type="Proteomes" id="UP000001823"/>
    </source>
</evidence>
<dbReference type="PIRSF" id="PIRSF037894">
    <property type="entry name" value="Subtilisin_rel_CspABC"/>
    <property type="match status" value="1"/>
</dbReference>
<feature type="domain" description="Peptidase S8/S53" evidence="8">
    <location>
        <begin position="117"/>
        <end position="292"/>
    </location>
</feature>
<keyword evidence="4 6" id="KW-0720">Serine protease</keyword>
<feature type="domain" description="Peptidase S8/S53" evidence="8">
    <location>
        <begin position="428"/>
        <end position="550"/>
    </location>
</feature>
<dbReference type="Proteomes" id="UP000001823">
    <property type="component" value="Chromosome"/>
</dbReference>
<dbReference type="STRING" id="195103.CPF_2887"/>
<accession>A0A0H2YU83</accession>
<evidence type="ECO:0000256" key="2">
    <source>
        <dbReference type="ARBA" id="ARBA00022670"/>
    </source>
</evidence>
<dbReference type="HOGENOM" id="CLU_025670_0_0_9"/>
<keyword evidence="2 6" id="KW-0645">Protease</keyword>
<reference evidence="12" key="2">
    <citation type="journal article" date="2013" name="PLoS Pathog.">
        <title>Structural and functional analysis of the CspB protease required for Clostridium spore germination.</title>
        <authorList>
            <person name="Adams C.M."/>
            <person name="Eckenroth B.E."/>
            <person name="Putnam E.E."/>
            <person name="Doublie S."/>
            <person name="Shen A."/>
        </authorList>
    </citation>
    <scope>X-RAY CRYSTALLOGRAPHY (1.60 ANGSTROMS) OF 1-96 AND 97-565</scope>
    <scope>DISULFIDE BONDS</scope>
</reference>
<dbReference type="PROSITE" id="PS00136">
    <property type="entry name" value="SUBTILASE_ASP"/>
    <property type="match status" value="1"/>
</dbReference>